<sequence length="233" mass="25866">MAGALLMSCWRASRRLRGRTARDGQVTTRLAELSAFLSGPSPEFRAGLRAELLRTHVEERVPASAPPAERPRVRRRSLFVRVRPALVFGVLLIGMFCTGVGTYHSVPGEPLYPLKRAAESTLLSMTSGEERTHRELGAARLRAAETASLAGYSTPDPGRDELIERTLEDMESTTRAALGRVERHGKAVSTEARRFAREQRDAVESLLPKLDAANRKKASKYLRYIDMFAFSGR</sequence>
<evidence type="ECO:0000313" key="4">
    <source>
        <dbReference type="Proteomes" id="UP000630097"/>
    </source>
</evidence>
<keyword evidence="1" id="KW-0812">Transmembrane</keyword>
<reference evidence="3 4" key="1">
    <citation type="submission" date="2021-01" db="EMBL/GenBank/DDBJ databases">
        <title>Whole genome shotgun sequence of Planotetraspora kaengkrachanensis NBRC 104272.</title>
        <authorList>
            <person name="Komaki H."/>
            <person name="Tamura T."/>
        </authorList>
    </citation>
    <scope>NUCLEOTIDE SEQUENCE [LARGE SCALE GENOMIC DNA]</scope>
    <source>
        <strain evidence="3 4">NBRC 104272</strain>
    </source>
</reference>
<keyword evidence="4" id="KW-1185">Reference proteome</keyword>
<evidence type="ECO:0000259" key="2">
    <source>
        <dbReference type="Pfam" id="PF18915"/>
    </source>
</evidence>
<dbReference type="Proteomes" id="UP000630097">
    <property type="component" value="Unassembled WGS sequence"/>
</dbReference>
<dbReference type="EMBL" id="BONV01000004">
    <property type="protein sequence ID" value="GIG78308.1"/>
    <property type="molecule type" value="Genomic_DNA"/>
</dbReference>
<keyword evidence="1" id="KW-0472">Membrane</keyword>
<feature type="domain" description="DUF5667" evidence="2">
    <location>
        <begin position="105"/>
        <end position="204"/>
    </location>
</feature>
<dbReference type="AlphaFoldDB" id="A0A8J3LSG0"/>
<accession>A0A8J3LSG0</accession>
<protein>
    <recommendedName>
        <fullName evidence="2">DUF5667 domain-containing protein</fullName>
    </recommendedName>
</protein>
<gene>
    <name evidence="3" type="ORF">Pka01_14350</name>
</gene>
<comment type="caution">
    <text evidence="3">The sequence shown here is derived from an EMBL/GenBank/DDBJ whole genome shotgun (WGS) entry which is preliminary data.</text>
</comment>
<dbReference type="Pfam" id="PF18915">
    <property type="entry name" value="DUF5667"/>
    <property type="match status" value="1"/>
</dbReference>
<name>A0A8J3LSG0_9ACTN</name>
<evidence type="ECO:0000313" key="3">
    <source>
        <dbReference type="EMBL" id="GIG78308.1"/>
    </source>
</evidence>
<keyword evidence="1" id="KW-1133">Transmembrane helix</keyword>
<feature type="transmembrane region" description="Helical" evidence="1">
    <location>
        <begin position="85"/>
        <end position="106"/>
    </location>
</feature>
<evidence type="ECO:0000256" key="1">
    <source>
        <dbReference type="SAM" id="Phobius"/>
    </source>
</evidence>
<organism evidence="3 4">
    <name type="scientific">Planotetraspora kaengkrachanensis</name>
    <dbReference type="NCBI Taxonomy" id="575193"/>
    <lineage>
        <taxon>Bacteria</taxon>
        <taxon>Bacillati</taxon>
        <taxon>Actinomycetota</taxon>
        <taxon>Actinomycetes</taxon>
        <taxon>Streptosporangiales</taxon>
        <taxon>Streptosporangiaceae</taxon>
        <taxon>Planotetraspora</taxon>
    </lineage>
</organism>
<dbReference type="InterPro" id="IPR043725">
    <property type="entry name" value="DUF5667"/>
</dbReference>
<proteinExistence type="predicted"/>